<reference evidence="2 3" key="1">
    <citation type="submission" date="2019-11" db="EMBL/GenBank/DDBJ databases">
        <title>Whole genome sequence of Oryza granulata.</title>
        <authorList>
            <person name="Li W."/>
        </authorList>
    </citation>
    <scope>NUCLEOTIDE SEQUENCE [LARGE SCALE GENOMIC DNA]</scope>
    <source>
        <strain evidence="3">cv. Menghai</strain>
        <tissue evidence="2">Leaf</tissue>
    </source>
</reference>
<dbReference type="EMBL" id="SPHZ02000008">
    <property type="protein sequence ID" value="KAF0903985.1"/>
    <property type="molecule type" value="Genomic_DNA"/>
</dbReference>
<feature type="region of interest" description="Disordered" evidence="1">
    <location>
        <begin position="97"/>
        <end position="117"/>
    </location>
</feature>
<organism evidence="2 3">
    <name type="scientific">Oryza meyeriana var. granulata</name>
    <dbReference type="NCBI Taxonomy" id="110450"/>
    <lineage>
        <taxon>Eukaryota</taxon>
        <taxon>Viridiplantae</taxon>
        <taxon>Streptophyta</taxon>
        <taxon>Embryophyta</taxon>
        <taxon>Tracheophyta</taxon>
        <taxon>Spermatophyta</taxon>
        <taxon>Magnoliopsida</taxon>
        <taxon>Liliopsida</taxon>
        <taxon>Poales</taxon>
        <taxon>Poaceae</taxon>
        <taxon>BOP clade</taxon>
        <taxon>Oryzoideae</taxon>
        <taxon>Oryzeae</taxon>
        <taxon>Oryzinae</taxon>
        <taxon>Oryza</taxon>
        <taxon>Oryza meyeriana</taxon>
    </lineage>
</organism>
<dbReference type="Proteomes" id="UP000479710">
    <property type="component" value="Unassembled WGS sequence"/>
</dbReference>
<proteinExistence type="predicted"/>
<evidence type="ECO:0000313" key="2">
    <source>
        <dbReference type="EMBL" id="KAF0903985.1"/>
    </source>
</evidence>
<protein>
    <submittedName>
        <fullName evidence="2">Uncharacterized protein</fullName>
    </submittedName>
</protein>
<dbReference type="AlphaFoldDB" id="A0A6G1CTK7"/>
<evidence type="ECO:0000256" key="1">
    <source>
        <dbReference type="SAM" id="MobiDB-lite"/>
    </source>
</evidence>
<keyword evidence="3" id="KW-1185">Reference proteome</keyword>
<name>A0A6G1CTK7_9ORYZ</name>
<feature type="region of interest" description="Disordered" evidence="1">
    <location>
        <begin position="14"/>
        <end position="33"/>
    </location>
</feature>
<feature type="non-terminal residue" evidence="2">
    <location>
        <position position="1"/>
    </location>
</feature>
<accession>A0A6G1CTK7</accession>
<evidence type="ECO:0000313" key="3">
    <source>
        <dbReference type="Proteomes" id="UP000479710"/>
    </source>
</evidence>
<gene>
    <name evidence="2" type="ORF">E2562_030484</name>
</gene>
<sequence>LVSRSWHFRHRRRPSFLPPLAPHRSRRSPTLPRLLPPLADAAARPKAKAKATAAAAAHRRPTPTLLCSHCRRRPRLLLRPLPLSLLPKAAAAAGVGGFWGGRRRRTPGQGVPEDPSGVTGELPCCSLGKLLARYMLLK</sequence>
<comment type="caution">
    <text evidence="2">The sequence shown here is derived from an EMBL/GenBank/DDBJ whole genome shotgun (WGS) entry which is preliminary data.</text>
</comment>